<evidence type="ECO:0000313" key="2">
    <source>
        <dbReference type="Proteomes" id="UP000199050"/>
    </source>
</evidence>
<keyword evidence="1" id="KW-0540">Nuclease</keyword>
<dbReference type="InterPro" id="IPR019059">
    <property type="entry name" value="Restrct_endonuc_II_HaeIII"/>
</dbReference>
<name>A0A1G8MMI5_9BACL</name>
<reference evidence="2" key="1">
    <citation type="submission" date="2016-10" db="EMBL/GenBank/DDBJ databases">
        <authorList>
            <person name="Varghese N."/>
            <person name="Submissions S."/>
        </authorList>
    </citation>
    <scope>NUCLEOTIDE SEQUENCE [LARGE SCALE GENOMIC DNA]</scope>
    <source>
        <strain evidence="2">CGMCC 1.11012</strain>
    </source>
</reference>
<dbReference type="GO" id="GO:0004519">
    <property type="term" value="F:endonuclease activity"/>
    <property type="evidence" value="ECO:0007669"/>
    <property type="project" value="UniProtKB-KW"/>
</dbReference>
<dbReference type="AlphaFoldDB" id="A0A1G8MMI5"/>
<dbReference type="Pfam" id="PF09556">
    <property type="entry name" value="RE_HaeIII"/>
    <property type="match status" value="1"/>
</dbReference>
<keyword evidence="2" id="KW-1185">Reference proteome</keyword>
<dbReference type="Proteomes" id="UP000199050">
    <property type="component" value="Unassembled WGS sequence"/>
</dbReference>
<dbReference type="RefSeq" id="WP_090713793.1">
    <property type="nucleotide sequence ID" value="NZ_CBCSKY010000034.1"/>
</dbReference>
<accession>A0A1G8MMI5</accession>
<keyword evidence="1" id="KW-0255">Endonuclease</keyword>
<gene>
    <name evidence="1" type="ORF">SAMN05216192_107155</name>
</gene>
<dbReference type="OrthoDB" id="7923544at2"/>
<evidence type="ECO:0000313" key="1">
    <source>
        <dbReference type="EMBL" id="SDI69114.1"/>
    </source>
</evidence>
<organism evidence="1 2">
    <name type="scientific">Paenibacillus typhae</name>
    <dbReference type="NCBI Taxonomy" id="1174501"/>
    <lineage>
        <taxon>Bacteria</taxon>
        <taxon>Bacillati</taxon>
        <taxon>Bacillota</taxon>
        <taxon>Bacilli</taxon>
        <taxon>Bacillales</taxon>
        <taxon>Paenibacillaceae</taxon>
        <taxon>Paenibacillus</taxon>
    </lineage>
</organism>
<keyword evidence="1" id="KW-0378">Hydrolase</keyword>
<sequence length="314" mass="35562">MAKNTDRGYGFEYVNILVAHKVLGTKVHTNTLSWMQNEGRNKLHSLTTKEQNEMVSASTELMKFLKTSESWLTIPGVTVERVRGKVGSTDVSDILFKKVNALGEIDKELGISLKSNHEAVKHQRISDRIDIGEKWLGVPSGKQFMKDVNKIFTDFRTYCSINRIERYDQLGDQLKDSLLYRPICTIVKKLLDDTFSSPMGSSAVSHFMNYLIGSKDFYKAVASFKEKELKIISFNLRGGLGKGKILRSPQRCLDIKIQSSSDKGFPNRVHIILDNGWEVNLRVHNASSRIESSLKWDSQLVGIPSDAWQTRIGF</sequence>
<proteinExistence type="predicted"/>
<dbReference type="EMBL" id="FNDX01000007">
    <property type="protein sequence ID" value="SDI69114.1"/>
    <property type="molecule type" value="Genomic_DNA"/>
</dbReference>
<protein>
    <submittedName>
        <fullName evidence="1">HaeIII restriction endonuclease</fullName>
    </submittedName>
</protein>